<evidence type="ECO:0000313" key="1">
    <source>
        <dbReference type="EMBL" id="SFP77278.1"/>
    </source>
</evidence>
<protein>
    <submittedName>
        <fullName evidence="1">Uncharacterized protein</fullName>
    </submittedName>
</protein>
<keyword evidence="2" id="KW-1185">Reference proteome</keyword>
<organism evidence="1 2">
    <name type="scientific">Sphingomonas rubra</name>
    <dbReference type="NCBI Taxonomy" id="634430"/>
    <lineage>
        <taxon>Bacteria</taxon>
        <taxon>Pseudomonadati</taxon>
        <taxon>Pseudomonadota</taxon>
        <taxon>Alphaproteobacteria</taxon>
        <taxon>Sphingomonadales</taxon>
        <taxon>Sphingomonadaceae</taxon>
        <taxon>Sphingomonas</taxon>
    </lineage>
</organism>
<accession>A0A1I5T2T0</accession>
<dbReference type="AlphaFoldDB" id="A0A1I5T2T0"/>
<evidence type="ECO:0000313" key="2">
    <source>
        <dbReference type="Proteomes" id="UP000199586"/>
    </source>
</evidence>
<sequence>MRSSPFLDDPRDLLAHHVALAVASPMEELAAIHIRAAEHHAELAKASLLTLNAPFVTPRGLRVTLGSRAT</sequence>
<proteinExistence type="predicted"/>
<gene>
    <name evidence="1" type="ORF">SAMN04488241_1072</name>
</gene>
<dbReference type="Proteomes" id="UP000199586">
    <property type="component" value="Unassembled WGS sequence"/>
</dbReference>
<dbReference type="EMBL" id="FOXP01000007">
    <property type="protein sequence ID" value="SFP77278.1"/>
    <property type="molecule type" value="Genomic_DNA"/>
</dbReference>
<name>A0A1I5T2T0_9SPHN</name>
<reference evidence="1 2" key="1">
    <citation type="submission" date="2016-10" db="EMBL/GenBank/DDBJ databases">
        <authorList>
            <person name="de Groot N.N."/>
        </authorList>
    </citation>
    <scope>NUCLEOTIDE SEQUENCE [LARGE SCALE GENOMIC DNA]</scope>
    <source>
        <strain evidence="1 2">CGMCC 1.9113</strain>
    </source>
</reference>